<keyword evidence="6" id="KW-0732">Signal</keyword>
<dbReference type="KEGG" id="aalt:CC77DRAFT_1022422"/>
<dbReference type="InterPro" id="IPR029058">
    <property type="entry name" value="AB_hydrolase_fold"/>
</dbReference>
<gene>
    <name evidence="7" type="ORF">CC77DRAFT_1022422</name>
</gene>
<dbReference type="VEuPathDB" id="FungiDB:CC77DRAFT_1022422"/>
<dbReference type="GO" id="GO:0003847">
    <property type="term" value="F:1-alkyl-2-acetylglycerophosphocholine esterase activity"/>
    <property type="evidence" value="ECO:0007669"/>
    <property type="project" value="UniProtKB-EC"/>
</dbReference>
<dbReference type="PANTHER" id="PTHR10272:SF14">
    <property type="entry name" value="PAF ACETYLHYDROLASE FAMILY PROTEIN"/>
    <property type="match status" value="1"/>
</dbReference>
<comment type="pathway">
    <text evidence="1">Mycotoxin biosynthesis.</text>
</comment>
<sequence length="380" mass="40879">MGLCNSLLLVLLASSPGIVSARTVLPVLGSHHYDVTVASASLTDHSRLDPYANNSSPRSVVVSSFHPVTHCRRRKIDSYMPPATANFMDTKFGAYGLPNGSFQSLGLETCVTPARQDACSSHLLPVVLFSGALATSRHLYNAMLQNIASAGYLVLSIDHPYDADMVEFPDGTIVTGVEIDSDADIELALSTRVADIEFVSNQIYNVSASKDLFPTGLRRERVSKMAVVGHSLGGAAAATAMMNMPSLRGGVNLDGSMFGSVLTTGFDGLFMLMGHENKTQETDPSWKTLWPHLVGWKKEFEVKNAAHYSFSDLPLVITALGLDGKLPAEVGELLGNIEGRRMTTLVTEYVATFLDMTLKKGKEGAFSKVGDQFPEVSEVA</sequence>
<proteinExistence type="predicted"/>
<evidence type="ECO:0000313" key="8">
    <source>
        <dbReference type="Proteomes" id="UP000077248"/>
    </source>
</evidence>
<dbReference type="OMA" id="HGSFTDY"/>
<dbReference type="SUPFAM" id="SSF53474">
    <property type="entry name" value="alpha/beta-Hydrolases"/>
    <property type="match status" value="1"/>
</dbReference>
<dbReference type="RefSeq" id="XP_018383623.1">
    <property type="nucleotide sequence ID" value="XM_018525460.1"/>
</dbReference>
<dbReference type="Proteomes" id="UP000077248">
    <property type="component" value="Unassembled WGS sequence"/>
</dbReference>
<dbReference type="AlphaFoldDB" id="A0A177DGJ0"/>
<dbReference type="Pfam" id="PF03403">
    <property type="entry name" value="PAF-AH_p_II"/>
    <property type="match status" value="2"/>
</dbReference>
<evidence type="ECO:0000256" key="6">
    <source>
        <dbReference type="SAM" id="SignalP"/>
    </source>
</evidence>
<evidence type="ECO:0000313" key="7">
    <source>
        <dbReference type="EMBL" id="OAG18202.1"/>
    </source>
</evidence>
<name>A0A177DGJ0_ALTAL</name>
<accession>A0A177DGJ0</accession>
<keyword evidence="8" id="KW-1185">Reference proteome</keyword>
<feature type="chain" id="PRO_5008059382" description="1-alkyl-2-acetylglycerophosphocholine esterase" evidence="6">
    <location>
        <begin position="22"/>
        <end position="380"/>
    </location>
</feature>
<evidence type="ECO:0000256" key="3">
    <source>
        <dbReference type="ARBA" id="ARBA00022801"/>
    </source>
</evidence>
<dbReference type="GO" id="GO:0016042">
    <property type="term" value="P:lipid catabolic process"/>
    <property type="evidence" value="ECO:0007669"/>
    <property type="project" value="UniProtKB-KW"/>
</dbReference>
<keyword evidence="4" id="KW-0442">Lipid degradation</keyword>
<keyword evidence="5" id="KW-0443">Lipid metabolism</keyword>
<evidence type="ECO:0000256" key="4">
    <source>
        <dbReference type="ARBA" id="ARBA00022963"/>
    </source>
</evidence>
<organism evidence="7 8">
    <name type="scientific">Alternaria alternata</name>
    <name type="common">Alternaria rot fungus</name>
    <name type="synonym">Torula alternata</name>
    <dbReference type="NCBI Taxonomy" id="5599"/>
    <lineage>
        <taxon>Eukaryota</taxon>
        <taxon>Fungi</taxon>
        <taxon>Dikarya</taxon>
        <taxon>Ascomycota</taxon>
        <taxon>Pezizomycotina</taxon>
        <taxon>Dothideomycetes</taxon>
        <taxon>Pleosporomycetidae</taxon>
        <taxon>Pleosporales</taxon>
        <taxon>Pleosporineae</taxon>
        <taxon>Pleosporaceae</taxon>
        <taxon>Alternaria</taxon>
        <taxon>Alternaria sect. Alternaria</taxon>
        <taxon>Alternaria alternata complex</taxon>
    </lineage>
</organism>
<keyword evidence="3 7" id="KW-0378">Hydrolase</keyword>
<evidence type="ECO:0000256" key="2">
    <source>
        <dbReference type="ARBA" id="ARBA00013201"/>
    </source>
</evidence>
<dbReference type="Gene3D" id="3.40.50.1820">
    <property type="entry name" value="alpha/beta hydrolase"/>
    <property type="match status" value="1"/>
</dbReference>
<evidence type="ECO:0000256" key="5">
    <source>
        <dbReference type="ARBA" id="ARBA00023098"/>
    </source>
</evidence>
<dbReference type="GeneID" id="29111054"/>
<feature type="signal peptide" evidence="6">
    <location>
        <begin position="1"/>
        <end position="21"/>
    </location>
</feature>
<dbReference type="EMBL" id="KV441484">
    <property type="protein sequence ID" value="OAG18202.1"/>
    <property type="molecule type" value="Genomic_DNA"/>
</dbReference>
<dbReference type="PANTHER" id="PTHR10272">
    <property type="entry name" value="PLATELET-ACTIVATING FACTOR ACETYLHYDROLASE"/>
    <property type="match status" value="1"/>
</dbReference>
<protein>
    <recommendedName>
        <fullName evidence="2">1-alkyl-2-acetylglycerophosphocholine esterase</fullName>
        <ecNumber evidence="2">3.1.1.47</ecNumber>
    </recommendedName>
</protein>
<reference evidence="7 8" key="1">
    <citation type="submission" date="2016-05" db="EMBL/GenBank/DDBJ databases">
        <title>Comparative analysis of secretome profiles of manganese(II)-oxidizing ascomycete fungi.</title>
        <authorList>
            <consortium name="DOE Joint Genome Institute"/>
            <person name="Zeiner C.A."/>
            <person name="Purvine S.O."/>
            <person name="Zink E.M."/>
            <person name="Wu S."/>
            <person name="Pasa-Tolic L."/>
            <person name="Chaput D.L."/>
            <person name="Haridas S."/>
            <person name="Grigoriev I.V."/>
            <person name="Santelli C.M."/>
            <person name="Hansel C.M."/>
        </authorList>
    </citation>
    <scope>NUCLEOTIDE SEQUENCE [LARGE SCALE GENOMIC DNA]</scope>
    <source>
        <strain evidence="7 8">SRC1lrK2f</strain>
    </source>
</reference>
<dbReference type="EC" id="3.1.1.47" evidence="2"/>
<evidence type="ECO:0000256" key="1">
    <source>
        <dbReference type="ARBA" id="ARBA00004685"/>
    </source>
</evidence>